<protein>
    <submittedName>
        <fullName evidence="1">Uncharacterized protein</fullName>
    </submittedName>
</protein>
<organism evidence="1 2">
    <name type="scientific">Caligus rogercresseyi</name>
    <name type="common">Sea louse</name>
    <dbReference type="NCBI Taxonomy" id="217165"/>
    <lineage>
        <taxon>Eukaryota</taxon>
        <taxon>Metazoa</taxon>
        <taxon>Ecdysozoa</taxon>
        <taxon>Arthropoda</taxon>
        <taxon>Crustacea</taxon>
        <taxon>Multicrustacea</taxon>
        <taxon>Hexanauplia</taxon>
        <taxon>Copepoda</taxon>
        <taxon>Siphonostomatoida</taxon>
        <taxon>Caligidae</taxon>
        <taxon>Caligus</taxon>
    </lineage>
</organism>
<dbReference type="Proteomes" id="UP000595437">
    <property type="component" value="Chromosome 13"/>
</dbReference>
<gene>
    <name evidence="1" type="ORF">FKW44_018653</name>
</gene>
<proteinExistence type="predicted"/>
<name>A0A7T8JXL0_CALRO</name>
<reference evidence="2" key="1">
    <citation type="submission" date="2021-01" db="EMBL/GenBank/DDBJ databases">
        <title>Caligus Genome Assembly.</title>
        <authorList>
            <person name="Gallardo-Escarate C."/>
        </authorList>
    </citation>
    <scope>NUCLEOTIDE SEQUENCE [LARGE SCALE GENOMIC DNA]</scope>
</reference>
<accession>A0A7T8JXL0</accession>
<sequence length="70" mass="7801">MATRTRSSNNLSSREENALRLTLNRLLTEAHPDMSEEGRQTLLSDNFPLAASRHQAYEAASSDCEVAFCD</sequence>
<evidence type="ECO:0000313" key="2">
    <source>
        <dbReference type="Proteomes" id="UP000595437"/>
    </source>
</evidence>
<keyword evidence="2" id="KW-1185">Reference proteome</keyword>
<evidence type="ECO:0000313" key="1">
    <source>
        <dbReference type="EMBL" id="QQP38154.1"/>
    </source>
</evidence>
<dbReference type="EMBL" id="CP045902">
    <property type="protein sequence ID" value="QQP38154.1"/>
    <property type="molecule type" value="Genomic_DNA"/>
</dbReference>
<dbReference type="AlphaFoldDB" id="A0A7T8JXL0"/>